<dbReference type="InterPro" id="IPR007016">
    <property type="entry name" value="O-antigen_ligase-rel_domated"/>
</dbReference>
<feature type="transmembrane region" description="Helical" evidence="5">
    <location>
        <begin position="16"/>
        <end position="38"/>
    </location>
</feature>
<evidence type="ECO:0000256" key="1">
    <source>
        <dbReference type="ARBA" id="ARBA00004141"/>
    </source>
</evidence>
<dbReference type="GO" id="GO:0016020">
    <property type="term" value="C:membrane"/>
    <property type="evidence" value="ECO:0007669"/>
    <property type="project" value="UniProtKB-SubCell"/>
</dbReference>
<keyword evidence="4 5" id="KW-0472">Membrane</keyword>
<protein>
    <recommendedName>
        <fullName evidence="6">O-antigen ligase-related domain-containing protein</fullName>
    </recommendedName>
</protein>
<comment type="subcellular location">
    <subcellularLocation>
        <location evidence="1">Membrane</location>
        <topology evidence="1">Multi-pass membrane protein</topology>
    </subcellularLocation>
</comment>
<keyword evidence="2 5" id="KW-0812">Transmembrane</keyword>
<sequence length="411" mass="46354">MNRQISFIKHLVQGDLLWIGYAALWIIFPLGQFIRYQLSEETPIYFVEIISAVIILLMILKIFPIIKKLYNPPFVAWIGFIIVLILSLILTPLSVDENNFALAFLYLARYFVASSLFLVGLVIDGRMKKRILKLMLMAGTGLAISGLVQYLVFPYFGPLANEGWDPHLFRIAASFFDPGFAGYIYASSLLMLIGLKSEFKLSKIAWSIMMGIFYLSLLLTYSRASYLAFIIGLAVIAYKMKAREWLIKVLVIFIFSTLLLPRPVGEGIRLERENSILARIENWSHAISIFKKYPVFGVGFNAYKFAQEREGYITSTDRNHSASGSDSSFLLVLATSGLVGGLAFCNLVFQIVKKLTRQTQKVGVVALASLFALLGHSWFLNSYFYLWILVWISTLIGLSINQSQEENASSS</sequence>
<evidence type="ECO:0000256" key="5">
    <source>
        <dbReference type="SAM" id="Phobius"/>
    </source>
</evidence>
<feature type="transmembrane region" description="Helical" evidence="5">
    <location>
        <begin position="361"/>
        <end position="378"/>
    </location>
</feature>
<accession>A0A0G1CYN9</accession>
<dbReference type="InterPro" id="IPR051533">
    <property type="entry name" value="WaaL-like"/>
</dbReference>
<feature type="transmembrane region" description="Helical" evidence="5">
    <location>
        <begin position="44"/>
        <end position="63"/>
    </location>
</feature>
<evidence type="ECO:0000313" key="7">
    <source>
        <dbReference type="EMBL" id="KKS90562.1"/>
    </source>
</evidence>
<feature type="transmembrane region" description="Helical" evidence="5">
    <location>
        <begin position="134"/>
        <end position="156"/>
    </location>
</feature>
<evidence type="ECO:0000256" key="4">
    <source>
        <dbReference type="ARBA" id="ARBA00023136"/>
    </source>
</evidence>
<feature type="transmembrane region" description="Helical" evidence="5">
    <location>
        <begin position="75"/>
        <end position="95"/>
    </location>
</feature>
<dbReference type="PANTHER" id="PTHR37422">
    <property type="entry name" value="TEICHURONIC ACID BIOSYNTHESIS PROTEIN TUAE"/>
    <property type="match status" value="1"/>
</dbReference>
<feature type="transmembrane region" description="Helical" evidence="5">
    <location>
        <begin position="384"/>
        <end position="401"/>
    </location>
</feature>
<feature type="transmembrane region" description="Helical" evidence="5">
    <location>
        <begin position="223"/>
        <end position="238"/>
    </location>
</feature>
<comment type="caution">
    <text evidence="7">The sequence shown here is derived from an EMBL/GenBank/DDBJ whole genome shotgun (WGS) entry which is preliminary data.</text>
</comment>
<gene>
    <name evidence="7" type="ORF">UV66_C0002G0039</name>
</gene>
<feature type="transmembrane region" description="Helical" evidence="5">
    <location>
        <begin position="101"/>
        <end position="122"/>
    </location>
</feature>
<name>A0A0G1CYN9_9BACT</name>
<evidence type="ECO:0000256" key="2">
    <source>
        <dbReference type="ARBA" id="ARBA00022692"/>
    </source>
</evidence>
<dbReference type="Pfam" id="PF04932">
    <property type="entry name" value="Wzy_C"/>
    <property type="match status" value="1"/>
</dbReference>
<evidence type="ECO:0000259" key="6">
    <source>
        <dbReference type="Pfam" id="PF04932"/>
    </source>
</evidence>
<dbReference type="PANTHER" id="PTHR37422:SF13">
    <property type="entry name" value="LIPOPOLYSACCHARIDE BIOSYNTHESIS PROTEIN PA4999-RELATED"/>
    <property type="match status" value="1"/>
</dbReference>
<evidence type="ECO:0000256" key="3">
    <source>
        <dbReference type="ARBA" id="ARBA00022989"/>
    </source>
</evidence>
<keyword evidence="3 5" id="KW-1133">Transmembrane helix</keyword>
<reference evidence="7 8" key="1">
    <citation type="journal article" date="2015" name="Nature">
        <title>rRNA introns, odd ribosomes, and small enigmatic genomes across a large radiation of phyla.</title>
        <authorList>
            <person name="Brown C.T."/>
            <person name="Hug L.A."/>
            <person name="Thomas B.C."/>
            <person name="Sharon I."/>
            <person name="Castelle C.J."/>
            <person name="Singh A."/>
            <person name="Wilkins M.J."/>
            <person name="Williams K.H."/>
            <person name="Banfield J.F."/>
        </authorList>
    </citation>
    <scope>NUCLEOTIDE SEQUENCE [LARGE SCALE GENOMIC DNA]</scope>
</reference>
<proteinExistence type="predicted"/>
<feature type="transmembrane region" description="Helical" evidence="5">
    <location>
        <begin position="329"/>
        <end position="349"/>
    </location>
</feature>
<feature type="domain" description="O-antigen ligase-related" evidence="6">
    <location>
        <begin position="211"/>
        <end position="345"/>
    </location>
</feature>
<evidence type="ECO:0000313" key="8">
    <source>
        <dbReference type="Proteomes" id="UP000034669"/>
    </source>
</evidence>
<dbReference type="AlphaFoldDB" id="A0A0G1CYN9"/>
<organism evidence="7 8">
    <name type="scientific">Candidatus Woesebacteria bacterium GW2011_GWA1_43_12</name>
    <dbReference type="NCBI Taxonomy" id="1618557"/>
    <lineage>
        <taxon>Bacteria</taxon>
        <taxon>Candidatus Woeseibacteriota</taxon>
    </lineage>
</organism>
<feature type="transmembrane region" description="Helical" evidence="5">
    <location>
        <begin position="168"/>
        <end position="194"/>
    </location>
</feature>
<dbReference type="EMBL" id="LCFI01000002">
    <property type="protein sequence ID" value="KKS90562.1"/>
    <property type="molecule type" value="Genomic_DNA"/>
</dbReference>
<dbReference type="Proteomes" id="UP000034669">
    <property type="component" value="Unassembled WGS sequence"/>
</dbReference>